<organism evidence="1 2">
    <name type="scientific">Synechococcus phage S-SZBM1</name>
    <dbReference type="NCBI Taxonomy" id="2926475"/>
    <lineage>
        <taxon>Viruses</taxon>
        <taxon>Duplodnaviria</taxon>
        <taxon>Heunggongvirae</taxon>
        <taxon>Uroviricota</taxon>
        <taxon>Caudoviricetes</taxon>
        <taxon>Pantevenvirales</taxon>
        <taxon>Kyanoviridae</taxon>
        <taxon>Shenzhenivirus</taxon>
        <taxon>Shenzhenivirus sszbm1</taxon>
    </lineage>
</organism>
<reference evidence="1" key="1">
    <citation type="submission" date="2021-11" db="EMBL/GenBank/DDBJ databases">
        <authorList>
            <person name="Rong C."/>
            <person name="Yang Y."/>
            <person name="Li S."/>
            <person name="Zhou K."/>
            <person name="Xu Y."/>
            <person name="Zhang R."/>
            <person name="Zhang Y."/>
        </authorList>
    </citation>
    <scope>NUCLEOTIDE SEQUENCE</scope>
</reference>
<proteinExistence type="predicted"/>
<keyword evidence="2" id="KW-1185">Reference proteome</keyword>
<protein>
    <submittedName>
        <fullName evidence="1">Uncharacterized protein</fullName>
    </submittedName>
</protein>
<dbReference type="Proteomes" id="UP000829362">
    <property type="component" value="Segment"/>
</dbReference>
<name>A0AC61TSX9_9CAUD</name>
<accession>A0AC61TSX9</accession>
<evidence type="ECO:0000313" key="1">
    <source>
        <dbReference type="EMBL" id="UNH61332.1"/>
    </source>
</evidence>
<gene>
    <name evidence="1" type="ORF">SSZBM1_215</name>
</gene>
<sequence>MPAYILETGRSYPNPISGKDYKRTYQRPASGRYRSHEYHSGPGTNYKITFNNHGPGSMVLGQDVVYYIGDEEKQCVGNCYGERQAVYRWFRPGNNADHKYTDEKKFDYPDDFPGEQKKGKKVGKQYKSEPRKQAPVFFIARDSRANGTVALNIYYNHVLNDTMLSTGGAPSGYALVEVLGYIWTSQSAAAAYAAAGETPVPLHEYYRSSSTAKRDHFYTADPASEVNLQTGVPGVPDCKDPRKQEYSYVGVVGWVFQRNLGKGTRGKVIDIGTIGPTGICGIDRSGWYAYAGAPFRYQDYRRGNQNGTPSVNGWGDPDNASAVLEEEALFEWFYGMNAAVKAAVPRYLSFENSYDSQFIYYLFDTSYPWKGPIYGIQYALSDAGCCPNRLDPEMNLNECEPSVTYHSHFYEVREDSWETYRTHLSLTDKKKKGVSEAYKVADTDTLRILFRYVSTSGRFNVGEKINGWDIAEVSYFGDELQVGYIELTGSGGTFTFNSTFTSEDGGVAQVLAGYGIGDKAAFFGVYEFPKKISYYQVELDPEALIPRRTLDQAEIECIIDSKGRVSQVVIVNGGYGYSSPKIAVEHPSVLTEFSANDNARQVLHGIGGWAETPIKSPESIIKNPDGALNNFHFKDIKENQAAVIDNKVQESFQEREDLIPYGSGQTPGKITIKGKGIKNTTVSVRKKQLRRATGENKGKTEFRAARVEVSKLDENGSIVEVVILDRGSGYDFDPDNKPKVYVVDNEHEVYKFRGPNVNLFTDSYSETVNSAMKNLVKAQTSGSDDEINQMDDGVIGSFQTMMNGFTAEYPTGYIRIKDHDKKEKTSLCENLPAGCIDIRIPGIFTDALYTVNEVQGMMAASEAFNDMHNQQYKGFVDATTIADHEAERLSHLYGWNNRSSCIKIPQPNFYTVSRFIDLPCPYLATNDEGEQRAFGYMIYKYCASRSGNASFRVTMTCEGRPTGSQGAALMNWMKSLQAPKLTEPRVLAGQAVKTKTWPCKRGSVKGRCFRDPSGGITFAPIGTDENTYDWHDESYSEFERFQTWLGANVTVSPPVINSWTGTTYLDLLETETTRSLDEGQWTPIVVQPWSGGKPPSTCWDTFVRGGSNPDGPLDVICSYPGDGAKIAGVTYNQVAELNTICAALEYVNSAAIAIDPKDIKSNGIPMGPYTGVMKIMNYNTGATQVFGEAVKNFGNPYLDQCTSPFGEQDIQVKPKKKKKKKKKVAKVTWDPTDPTRKEYDPSFIIPPTPYDSQIDAIAAPKSSLYKF</sequence>
<evidence type="ECO:0000313" key="2">
    <source>
        <dbReference type="Proteomes" id="UP000829362"/>
    </source>
</evidence>
<dbReference type="EMBL" id="OL473597">
    <property type="protein sequence ID" value="UNH61332.1"/>
    <property type="molecule type" value="Genomic_DNA"/>
</dbReference>